<dbReference type="Gene3D" id="3.30.2400.10">
    <property type="entry name" value="Major capsid protein gp5"/>
    <property type="match status" value="1"/>
</dbReference>
<dbReference type="EMBL" id="FMVT01000001">
    <property type="protein sequence ID" value="SCX88620.1"/>
    <property type="molecule type" value="Genomic_DNA"/>
</dbReference>
<dbReference type="Proteomes" id="UP000199502">
    <property type="component" value="Unassembled WGS sequence"/>
</dbReference>
<name>A0A1G5BF39_9RHOB</name>
<organism evidence="3 4">
    <name type="scientific">Paracoccus tibetensis</name>
    <dbReference type="NCBI Taxonomy" id="336292"/>
    <lineage>
        <taxon>Bacteria</taxon>
        <taxon>Pseudomonadati</taxon>
        <taxon>Pseudomonadota</taxon>
        <taxon>Alphaproteobacteria</taxon>
        <taxon>Rhodobacterales</taxon>
        <taxon>Paracoccaceae</taxon>
        <taxon>Paracoccus</taxon>
    </lineage>
</organism>
<keyword evidence="4" id="KW-1185">Reference proteome</keyword>
<reference evidence="3 4" key="1">
    <citation type="submission" date="2016-10" db="EMBL/GenBank/DDBJ databases">
        <authorList>
            <person name="de Groot N.N."/>
        </authorList>
    </citation>
    <scope>NUCLEOTIDE SEQUENCE [LARGE SCALE GENOMIC DNA]</scope>
    <source>
        <strain evidence="3 4">CGMCC 1.8925</strain>
    </source>
</reference>
<dbReference type="InterPro" id="IPR024455">
    <property type="entry name" value="Phage_capsid"/>
</dbReference>
<gene>
    <name evidence="3" type="ORF">SAMN05660710_00114</name>
</gene>
<dbReference type="SUPFAM" id="SSF56563">
    <property type="entry name" value="Major capsid protein gp5"/>
    <property type="match status" value="1"/>
</dbReference>
<dbReference type="AlphaFoldDB" id="A0A1G5BF39"/>
<comment type="subcellular location">
    <subcellularLocation>
        <location evidence="1">Virion</location>
    </subcellularLocation>
</comment>
<feature type="domain" description="Phage capsid-like C-terminal" evidence="2">
    <location>
        <begin position="128"/>
        <end position="409"/>
    </location>
</feature>
<evidence type="ECO:0000259" key="2">
    <source>
        <dbReference type="Pfam" id="PF05065"/>
    </source>
</evidence>
<dbReference type="Gene3D" id="3.30.2320.10">
    <property type="entry name" value="hypothetical protein PF0899 domain"/>
    <property type="match status" value="1"/>
</dbReference>
<evidence type="ECO:0000256" key="1">
    <source>
        <dbReference type="ARBA" id="ARBA00004328"/>
    </source>
</evidence>
<dbReference type="NCBIfam" id="TIGR01554">
    <property type="entry name" value="major_cap_HK97"/>
    <property type="match status" value="1"/>
</dbReference>
<evidence type="ECO:0000313" key="4">
    <source>
        <dbReference type="Proteomes" id="UP000199502"/>
    </source>
</evidence>
<dbReference type="InterPro" id="IPR054612">
    <property type="entry name" value="Phage_capsid-like_C"/>
</dbReference>
<dbReference type="OrthoDB" id="9786516at2"/>
<dbReference type="STRING" id="336292.SAMN05660710_00114"/>
<protein>
    <submittedName>
        <fullName evidence="3">Phage major capsid protein, HK97 family</fullName>
    </submittedName>
</protein>
<accession>A0A1G5BF39</accession>
<sequence>MSKHFSPARLAGGILAVRADASGDPKKIFAELNKAFEDFKSEHSQQLKELKAGQDDVVRQASMAKIEDRLGSLQSAMDAQAAQMTALQIGGPGTDGRPTDPEYTDAFSAHFRKGEVQAALNKGASEEGGYLAPVEWDRTITDRLVEVSPMRQIATVQTISGTGFKKVFNQRGMGSGWVGEVAPRPETVTPEFGVVTYTPGEIYANPAATQQMLDDSAINLDEWIANEVESEFAYQEGLAFVAGNGVNKPYGFLTYVEGAANAAAHPFGAIRAITTASATEITGDQLLDLVYDLPGAMSQNARFVLNRTTLARIRKLKDGEGNYLWQPSFSAGQPQTLLAYPVTEMAAMPNAVAGAVPVAFGDFRRGYLIIDRTGVRVLRDPFTNKPYVHFYTTKRVGGGLLDPQALRALRMAA</sequence>
<dbReference type="RefSeq" id="WP_090739581.1">
    <property type="nucleotide sequence ID" value="NZ_FMVT01000001.1"/>
</dbReference>
<evidence type="ECO:0000313" key="3">
    <source>
        <dbReference type="EMBL" id="SCX88620.1"/>
    </source>
</evidence>
<proteinExistence type="predicted"/>
<dbReference type="Pfam" id="PF05065">
    <property type="entry name" value="Phage_capsid"/>
    <property type="match status" value="1"/>
</dbReference>